<dbReference type="Proteomes" id="UP000466024">
    <property type="component" value="Unassembled WGS sequence"/>
</dbReference>
<reference evidence="3 4" key="1">
    <citation type="submission" date="2019-08" db="EMBL/GenBank/DDBJ databases">
        <title>Bioinformatics analysis of the strain L3 and L5.</title>
        <authorList>
            <person name="Li X."/>
        </authorList>
    </citation>
    <scope>NUCLEOTIDE SEQUENCE [LARGE SCALE GENOMIC DNA]</scope>
    <source>
        <strain evidence="3 4">L3</strain>
    </source>
</reference>
<evidence type="ECO:0000256" key="2">
    <source>
        <dbReference type="SAM" id="SignalP"/>
    </source>
</evidence>
<name>A0A640WGM5_9GAMM</name>
<proteinExistence type="predicted"/>
<dbReference type="EMBL" id="VTPX01000002">
    <property type="protein sequence ID" value="KAA0019525.1"/>
    <property type="molecule type" value="Genomic_DNA"/>
</dbReference>
<comment type="caution">
    <text evidence="3">The sequence shown here is derived from an EMBL/GenBank/DDBJ whole genome shotgun (WGS) entry which is preliminary data.</text>
</comment>
<dbReference type="RefSeq" id="WP_149434129.1">
    <property type="nucleotide sequence ID" value="NZ_VTPX01000002.1"/>
</dbReference>
<protein>
    <recommendedName>
        <fullName evidence="5">DUF4148 domain-containing protein</fullName>
    </recommendedName>
</protein>
<keyword evidence="2" id="KW-0732">Signal</keyword>
<sequence>MKTRILAAIALSIALPAAAQANSAQVDETFAKQQQALNTQQTSEFQALPTQYRINPVSGGHSDAADQALTYVSASTMRATSISAGDSSLVGEGQSVAAAQALQNAGQPSGHGNVEMTFASID</sequence>
<organism evidence="3 4">
    <name type="scientific">Salinicola corii</name>
    <dbReference type="NCBI Taxonomy" id="2606937"/>
    <lineage>
        <taxon>Bacteria</taxon>
        <taxon>Pseudomonadati</taxon>
        <taxon>Pseudomonadota</taxon>
        <taxon>Gammaproteobacteria</taxon>
        <taxon>Oceanospirillales</taxon>
        <taxon>Halomonadaceae</taxon>
        <taxon>Salinicola</taxon>
    </lineage>
</organism>
<feature type="chain" id="PRO_5024916196" description="DUF4148 domain-containing protein" evidence="2">
    <location>
        <begin position="22"/>
        <end position="122"/>
    </location>
</feature>
<evidence type="ECO:0000256" key="1">
    <source>
        <dbReference type="SAM" id="MobiDB-lite"/>
    </source>
</evidence>
<gene>
    <name evidence="3" type="ORF">F0A16_04055</name>
</gene>
<evidence type="ECO:0000313" key="4">
    <source>
        <dbReference type="Proteomes" id="UP000466024"/>
    </source>
</evidence>
<keyword evidence="4" id="KW-1185">Reference proteome</keyword>
<dbReference type="AlphaFoldDB" id="A0A640WGM5"/>
<evidence type="ECO:0000313" key="3">
    <source>
        <dbReference type="EMBL" id="KAA0019525.1"/>
    </source>
</evidence>
<accession>A0A640WGM5</accession>
<feature type="signal peptide" evidence="2">
    <location>
        <begin position="1"/>
        <end position="21"/>
    </location>
</feature>
<evidence type="ECO:0008006" key="5">
    <source>
        <dbReference type="Google" id="ProtNLM"/>
    </source>
</evidence>
<feature type="region of interest" description="Disordered" evidence="1">
    <location>
        <begin position="103"/>
        <end position="122"/>
    </location>
</feature>